<dbReference type="EMBL" id="CP113520">
    <property type="protein sequence ID" value="WAJ29429.1"/>
    <property type="molecule type" value="Genomic_DNA"/>
</dbReference>
<sequence>MAKPRNDGGKPAKRPDLLARIAANQSEGRRAVAAVLRNVRSIYLKTDNDDTLAAEIEFILDSISLELGQGAEVRPAAAANRGGRILIVTGEAGAGKSRALASTFLGRPEFEGFGIEGEPCPLLSIVAPSPFTLKALGNEAVRKMGYRGRREIREGEVWPMARLMMRELGIRVLHIDEAQHGDQLADPNAVRNVENTLKRVLQDVDWPIWLILSGLPELAKFCQHDRSVNRRIRHVKFESLRFPDHVNAVRGTVATIMEGCPGLALGGLLTDEFVGRLLHASLNQFGILVEFVQDAIGECLVDGKTALVVDHFADVYTSRTGQVEERLNPFKAGDWHTIDVAAALYDEPPGQPGQSATRRQLKPPHRTGGNG</sequence>
<keyword evidence="2" id="KW-1185">Reference proteome</keyword>
<accession>A0ACD4NR43</accession>
<keyword evidence="1" id="KW-0067">ATP-binding</keyword>
<dbReference type="Proteomes" id="UP001163223">
    <property type="component" value="Chromosome"/>
</dbReference>
<evidence type="ECO:0000313" key="2">
    <source>
        <dbReference type="Proteomes" id="UP001163223"/>
    </source>
</evidence>
<organism evidence="1 2">
    <name type="scientific">Antarcticirhabdus aurantiaca</name>
    <dbReference type="NCBI Taxonomy" id="2606717"/>
    <lineage>
        <taxon>Bacteria</taxon>
        <taxon>Pseudomonadati</taxon>
        <taxon>Pseudomonadota</taxon>
        <taxon>Alphaproteobacteria</taxon>
        <taxon>Hyphomicrobiales</taxon>
        <taxon>Aurantimonadaceae</taxon>
        <taxon>Antarcticirhabdus</taxon>
    </lineage>
</organism>
<protein>
    <submittedName>
        <fullName evidence="1">ATP-binding protein</fullName>
    </submittedName>
</protein>
<name>A0ACD4NR43_9HYPH</name>
<gene>
    <name evidence="1" type="ORF">OXU80_04110</name>
</gene>
<proteinExistence type="predicted"/>
<evidence type="ECO:0000313" key="1">
    <source>
        <dbReference type="EMBL" id="WAJ29429.1"/>
    </source>
</evidence>
<keyword evidence="1" id="KW-0547">Nucleotide-binding</keyword>
<reference evidence="1" key="1">
    <citation type="submission" date="2022-11" db="EMBL/GenBank/DDBJ databases">
        <title>beta-Carotene-producing bacterium, Jeongeuplla avenae sp. nov., alleviates the salt stress of Arabidopsis seedlings.</title>
        <authorList>
            <person name="Jiang L."/>
            <person name="Lee J."/>
        </authorList>
    </citation>
    <scope>NUCLEOTIDE SEQUENCE</scope>
    <source>
        <strain evidence="1">DY_R2A_6</strain>
    </source>
</reference>